<dbReference type="SUPFAM" id="SSF56112">
    <property type="entry name" value="Protein kinase-like (PK-like)"/>
    <property type="match status" value="1"/>
</dbReference>
<evidence type="ECO:0000313" key="6">
    <source>
        <dbReference type="Proteomes" id="UP000834106"/>
    </source>
</evidence>
<evidence type="ECO:0000259" key="3">
    <source>
        <dbReference type="PROSITE" id="PS50011"/>
    </source>
</evidence>
<dbReference type="Pfam" id="PF07714">
    <property type="entry name" value="PK_Tyr_Ser-Thr"/>
    <property type="match status" value="1"/>
</dbReference>
<sequence length="595" mass="66686">MPKFLHFCIVILLIRPAFSQQHYDNSKCTSEIQYPGSNYLCNAHKSSCQSFIVYRAQKHYQTLSSISSLFNTNTSHLISYNNMSQTDPNNIQHGQEIFVPVNCSCPDRFSEAFFLYNASIGVSLSAIACEVFEGLVKAQSLIEENREFQGGMQNFSLIRVPVKCACVDTSDARNGTNFLVTYPIIGNDTLDIIANKFGVPQEMISGANGLGNFDAIFPLTTLLIPTKDVPILNYDVMSSPPDPNPSSRPRPEVPLNNNISSAKLKNLKAILGVVIFGTVLLIFIVSGILIFAQQKFDRCRFNASSSQTSKFSDLSPDFLNYMSKFKLTLTCYKMEELRDATKDFDESLAIGSAVYKGRTGDIDVAIEQINSAEEANHVISILTKINHINVVKLEGCCFESSQYLVYEFVNNGSLRDCLSNLTMAKLLTWDKRIQIAFDIAVGLHYMHYCTRPNYVHHNINSKSILITENWRAKISGFRRTRSRSCIEETRGTRKIDTTIDVYAFGLILLEVLSGKQITANGRSFKDFLEILGCKELQESSKSLEKLKTFMDPVMEKDYSLEGAVFLACLAKACLQEDPFERPSMNDVLKALSIIL</sequence>
<dbReference type="CDD" id="cd00118">
    <property type="entry name" value="LysM"/>
    <property type="match status" value="1"/>
</dbReference>
<evidence type="ECO:0000313" key="5">
    <source>
        <dbReference type="EMBL" id="CAI9753976.1"/>
    </source>
</evidence>
<keyword evidence="2" id="KW-0732">Signal</keyword>
<dbReference type="PROSITE" id="PS50011">
    <property type="entry name" value="PROTEIN_KINASE_DOM"/>
    <property type="match status" value="1"/>
</dbReference>
<dbReference type="InterPro" id="IPR018392">
    <property type="entry name" value="LysM"/>
</dbReference>
<keyword evidence="1" id="KW-0472">Membrane</keyword>
<dbReference type="Pfam" id="PF23472">
    <property type="entry name" value="LysM2_CERK1_LYK3_4_5"/>
    <property type="match status" value="1"/>
</dbReference>
<dbReference type="AlphaFoldDB" id="A0AAD1YM78"/>
<dbReference type="InterPro" id="IPR052611">
    <property type="entry name" value="Plant_RLK_LysM"/>
</dbReference>
<feature type="signal peptide" evidence="2">
    <location>
        <begin position="1"/>
        <end position="19"/>
    </location>
</feature>
<evidence type="ECO:0000256" key="2">
    <source>
        <dbReference type="SAM" id="SignalP"/>
    </source>
</evidence>
<feature type="domain" description="LysM" evidence="4">
    <location>
        <begin position="180"/>
        <end position="224"/>
    </location>
</feature>
<dbReference type="SUPFAM" id="SSF54106">
    <property type="entry name" value="LysM domain"/>
    <property type="match status" value="1"/>
</dbReference>
<dbReference type="InterPro" id="IPR036779">
    <property type="entry name" value="LysM_dom_sf"/>
</dbReference>
<dbReference type="Proteomes" id="UP000834106">
    <property type="component" value="Chromosome 1"/>
</dbReference>
<dbReference type="PANTHER" id="PTHR45927">
    <property type="entry name" value="LYSM-DOMAIN RECEPTOR-LIKE KINASE-RELATED"/>
    <property type="match status" value="1"/>
</dbReference>
<proteinExistence type="predicted"/>
<dbReference type="InterPro" id="IPR000719">
    <property type="entry name" value="Prot_kinase_dom"/>
</dbReference>
<dbReference type="Gene3D" id="3.30.200.20">
    <property type="entry name" value="Phosphorylase Kinase, domain 1"/>
    <property type="match status" value="1"/>
</dbReference>
<feature type="domain" description="LysM" evidence="4">
    <location>
        <begin position="52"/>
        <end position="99"/>
    </location>
</feature>
<evidence type="ECO:0000256" key="1">
    <source>
        <dbReference type="SAM" id="Phobius"/>
    </source>
</evidence>
<dbReference type="GO" id="GO:0005886">
    <property type="term" value="C:plasma membrane"/>
    <property type="evidence" value="ECO:0007669"/>
    <property type="project" value="UniProtKB-ARBA"/>
</dbReference>
<dbReference type="InterPro" id="IPR011009">
    <property type="entry name" value="Kinase-like_dom_sf"/>
</dbReference>
<organism evidence="5 6">
    <name type="scientific">Fraxinus pennsylvanica</name>
    <dbReference type="NCBI Taxonomy" id="56036"/>
    <lineage>
        <taxon>Eukaryota</taxon>
        <taxon>Viridiplantae</taxon>
        <taxon>Streptophyta</taxon>
        <taxon>Embryophyta</taxon>
        <taxon>Tracheophyta</taxon>
        <taxon>Spermatophyta</taxon>
        <taxon>Magnoliopsida</taxon>
        <taxon>eudicotyledons</taxon>
        <taxon>Gunneridae</taxon>
        <taxon>Pentapetalae</taxon>
        <taxon>asterids</taxon>
        <taxon>lamiids</taxon>
        <taxon>Lamiales</taxon>
        <taxon>Oleaceae</taxon>
        <taxon>Oleeae</taxon>
        <taxon>Fraxinus</taxon>
    </lineage>
</organism>
<dbReference type="PROSITE" id="PS51782">
    <property type="entry name" value="LYSM"/>
    <property type="match status" value="2"/>
</dbReference>
<dbReference type="SMART" id="SM00257">
    <property type="entry name" value="LysM"/>
    <property type="match status" value="2"/>
</dbReference>
<dbReference type="Pfam" id="PF23446">
    <property type="entry name" value="LysM1_NFP_LYK"/>
    <property type="match status" value="1"/>
</dbReference>
<reference evidence="5" key="1">
    <citation type="submission" date="2023-05" db="EMBL/GenBank/DDBJ databases">
        <authorList>
            <person name="Huff M."/>
        </authorList>
    </citation>
    <scope>NUCLEOTIDE SEQUENCE</scope>
</reference>
<name>A0AAD1YM78_9LAMI</name>
<protein>
    <submittedName>
        <fullName evidence="5">Uncharacterized protein</fullName>
    </submittedName>
</protein>
<dbReference type="GO" id="GO:0005524">
    <property type="term" value="F:ATP binding"/>
    <property type="evidence" value="ECO:0007669"/>
    <property type="project" value="InterPro"/>
</dbReference>
<dbReference type="PANTHER" id="PTHR45927:SF9">
    <property type="entry name" value="FAMILY PROTEIN _ PEPTIDOGLYCAN-BINDING LYSM DOMAIN-CONTAINING PROTEIN, PUTATIVE-RELATED"/>
    <property type="match status" value="1"/>
</dbReference>
<keyword evidence="6" id="KW-1185">Reference proteome</keyword>
<dbReference type="InterPro" id="IPR056561">
    <property type="entry name" value="NFP_LYK_LysM1"/>
</dbReference>
<evidence type="ECO:0000259" key="4">
    <source>
        <dbReference type="PROSITE" id="PS51782"/>
    </source>
</evidence>
<dbReference type="InterPro" id="IPR001245">
    <property type="entry name" value="Ser-Thr/Tyr_kinase_cat_dom"/>
</dbReference>
<keyword evidence="1" id="KW-1133">Transmembrane helix</keyword>
<dbReference type="Gene3D" id="3.10.350.10">
    <property type="entry name" value="LysM domain"/>
    <property type="match status" value="2"/>
</dbReference>
<dbReference type="GO" id="GO:0004672">
    <property type="term" value="F:protein kinase activity"/>
    <property type="evidence" value="ECO:0007669"/>
    <property type="project" value="InterPro"/>
</dbReference>
<gene>
    <name evidence="5" type="ORF">FPE_LOCUS1407</name>
</gene>
<dbReference type="Gene3D" id="1.10.510.10">
    <property type="entry name" value="Transferase(Phosphotransferase) domain 1"/>
    <property type="match status" value="1"/>
</dbReference>
<dbReference type="EMBL" id="OU503036">
    <property type="protein sequence ID" value="CAI9753976.1"/>
    <property type="molecule type" value="Genomic_DNA"/>
</dbReference>
<feature type="chain" id="PRO_5041987580" evidence="2">
    <location>
        <begin position="20"/>
        <end position="595"/>
    </location>
</feature>
<dbReference type="Pfam" id="PF23473">
    <property type="entry name" value="LysM3_LYK4_5"/>
    <property type="match status" value="1"/>
</dbReference>
<dbReference type="InterPro" id="IPR056562">
    <property type="entry name" value="LysM2_CERK1_LYK3_4_5"/>
</dbReference>
<accession>A0AAD1YM78</accession>
<feature type="domain" description="Protein kinase" evidence="3">
    <location>
        <begin position="265"/>
        <end position="595"/>
    </location>
</feature>
<feature type="transmembrane region" description="Helical" evidence="1">
    <location>
        <begin position="269"/>
        <end position="292"/>
    </location>
</feature>
<dbReference type="InterPro" id="IPR056563">
    <property type="entry name" value="LysM3_LYK4_5"/>
</dbReference>
<keyword evidence="1" id="KW-0812">Transmembrane</keyword>